<dbReference type="PRINTS" id="PR01005">
    <property type="entry name" value="FLGHOOKAP1"/>
</dbReference>
<evidence type="ECO:0000256" key="5">
    <source>
        <dbReference type="ARBA" id="ARBA00022525"/>
    </source>
</evidence>
<accession>A0ABU6K8P9</accession>
<dbReference type="Proteomes" id="UP001331561">
    <property type="component" value="Unassembled WGS sequence"/>
</dbReference>
<evidence type="ECO:0000256" key="4">
    <source>
        <dbReference type="ARBA" id="ARBA00016244"/>
    </source>
</evidence>
<protein>
    <recommendedName>
        <fullName evidence="4">Flagellar hook-associated protein 1</fullName>
    </recommendedName>
</protein>
<dbReference type="PANTHER" id="PTHR30033">
    <property type="entry name" value="FLAGELLAR HOOK-ASSOCIATED PROTEIN 1"/>
    <property type="match status" value="1"/>
</dbReference>
<comment type="caution">
    <text evidence="9">The sequence shown here is derived from an EMBL/GenBank/DDBJ whole genome shotgun (WGS) entry which is preliminary data.</text>
</comment>
<dbReference type="Pfam" id="PF06429">
    <property type="entry name" value="Flg_bbr_C"/>
    <property type="match status" value="1"/>
</dbReference>
<dbReference type="Pfam" id="PF22638">
    <property type="entry name" value="FlgK_D1"/>
    <property type="match status" value="1"/>
</dbReference>
<dbReference type="EMBL" id="JAYXHS010000004">
    <property type="protein sequence ID" value="MEC5388090.1"/>
    <property type="molecule type" value="Genomic_DNA"/>
</dbReference>
<organism evidence="9 10">
    <name type="scientific">Uliginosibacterium silvisoli</name>
    <dbReference type="NCBI Taxonomy" id="3114758"/>
    <lineage>
        <taxon>Bacteria</taxon>
        <taxon>Pseudomonadati</taxon>
        <taxon>Pseudomonadota</taxon>
        <taxon>Betaproteobacteria</taxon>
        <taxon>Rhodocyclales</taxon>
        <taxon>Zoogloeaceae</taxon>
        <taxon>Uliginosibacterium</taxon>
    </lineage>
</organism>
<keyword evidence="9" id="KW-0966">Cell projection</keyword>
<keyword evidence="10" id="KW-1185">Reference proteome</keyword>
<keyword evidence="6" id="KW-0975">Bacterial flagellum</keyword>
<evidence type="ECO:0000256" key="1">
    <source>
        <dbReference type="ARBA" id="ARBA00004365"/>
    </source>
</evidence>
<dbReference type="NCBIfam" id="TIGR02492">
    <property type="entry name" value="flgK_ends"/>
    <property type="match status" value="1"/>
</dbReference>
<dbReference type="SUPFAM" id="SSF64518">
    <property type="entry name" value="Phase 1 flagellin"/>
    <property type="match status" value="2"/>
</dbReference>
<keyword evidence="9" id="KW-0969">Cilium</keyword>
<comment type="subcellular location">
    <subcellularLocation>
        <location evidence="1">Bacterial flagellum</location>
    </subcellularLocation>
    <subcellularLocation>
        <location evidence="2">Secreted</location>
    </subcellularLocation>
</comment>
<proteinExistence type="inferred from homology"/>
<evidence type="ECO:0000313" key="9">
    <source>
        <dbReference type="EMBL" id="MEC5388090.1"/>
    </source>
</evidence>
<evidence type="ECO:0000313" key="10">
    <source>
        <dbReference type="Proteomes" id="UP001331561"/>
    </source>
</evidence>
<dbReference type="PANTHER" id="PTHR30033:SF1">
    <property type="entry name" value="FLAGELLAR HOOK-ASSOCIATED PROTEIN 1"/>
    <property type="match status" value="1"/>
</dbReference>
<keyword evidence="9" id="KW-0282">Flagellum</keyword>
<evidence type="ECO:0000259" key="7">
    <source>
        <dbReference type="Pfam" id="PF06429"/>
    </source>
</evidence>
<gene>
    <name evidence="9" type="primary">flgK</name>
    <name evidence="9" type="ORF">VVD49_20320</name>
</gene>
<evidence type="ECO:0000256" key="6">
    <source>
        <dbReference type="ARBA" id="ARBA00023143"/>
    </source>
</evidence>
<dbReference type="RefSeq" id="WP_327601059.1">
    <property type="nucleotide sequence ID" value="NZ_JAYXHS010000004.1"/>
</dbReference>
<comment type="similarity">
    <text evidence="3">Belongs to the flagella basal body rod proteins family.</text>
</comment>
<dbReference type="InterPro" id="IPR002371">
    <property type="entry name" value="FlgK"/>
</dbReference>
<dbReference type="InterPro" id="IPR010930">
    <property type="entry name" value="Flg_bb/hook_C_dom"/>
</dbReference>
<evidence type="ECO:0000256" key="2">
    <source>
        <dbReference type="ARBA" id="ARBA00004613"/>
    </source>
</evidence>
<sequence>MSLMSISLTALNAAQAGLTTTGHNIANSSTDGYNRQRVIQSAQTGLFTGAGFFGQGAKVDAVQRIYSQFQAAQVMSASTAKAEFSTYNTEIKQIDNLLADDTVGLSPAIDNFFKGLQELSTNPSSIPSRQSLLSSSQSLVERFHALSQRLTEIRSGVKAQLSESAQTVTSLAKQVAELNYRIGITESGGAGLPANDLHDLRDQLISKINEQVRVTASAQSDGQINLFFGSGQPLVVGQTAYGLTVGQSPTNPEEQAIFSTVGSSSILISDNLISGGVMGGLIRFRDEALNVAQNELGKLAVTITKNMNDQHALGQDLDGSLGGLYFKNLTPDVKQLSSTAAVSVTASYTQAEDLKSEDYTLSYFTATGYTLRRNSDGMTVYTGATPPDGTTTDPTNADKTLRYGFSLTMGSTPTDGDTFLIQPTRKAAESMQMAIQDTRKVAAAAPFALAAETSNTGTAKIGGGQVVSLTGFDTAVVDGKPDFGTVTVTYNATTKTFSAVNAAGAAVTLNVRSGVNTLDPADPGTPQGTLTANNSYDPAIDGAGKTFEIGSPAMSFTISGDPANGDVFRITTNPLGTSDNRNALALGALQNAKTMLNGGASYGYAYSQLVSDVGTKSRDAEVGVTAQEGLYDQAIASQQSISGVNLDEEAANLIRYQQAYQAAARAMNIAKSLFDEVLSIAR</sequence>
<reference evidence="9 10" key="1">
    <citation type="submission" date="2024-01" db="EMBL/GenBank/DDBJ databases">
        <title>Uliginosibacterium soil sp. nov.</title>
        <authorList>
            <person name="Lv Y."/>
        </authorList>
    </citation>
    <scope>NUCLEOTIDE SEQUENCE [LARGE SCALE GENOMIC DNA]</scope>
    <source>
        <strain evidence="9 10">H3</strain>
    </source>
</reference>
<keyword evidence="5" id="KW-0964">Secreted</keyword>
<name>A0ABU6K8P9_9RHOO</name>
<evidence type="ECO:0000259" key="8">
    <source>
        <dbReference type="Pfam" id="PF22638"/>
    </source>
</evidence>
<dbReference type="InterPro" id="IPR053927">
    <property type="entry name" value="FlgK_helical"/>
</dbReference>
<feature type="domain" description="Flagellar hook-associated protein FlgK helical" evidence="8">
    <location>
        <begin position="92"/>
        <end position="326"/>
    </location>
</feature>
<feature type="domain" description="Flagellar basal-body/hook protein C-terminal" evidence="7">
    <location>
        <begin position="641"/>
        <end position="679"/>
    </location>
</feature>
<evidence type="ECO:0000256" key="3">
    <source>
        <dbReference type="ARBA" id="ARBA00009677"/>
    </source>
</evidence>